<name>A0A1W9S2S8_9BACT</name>
<sequence>MRYFVIISLLLFIVFSLFAQERYVPYGEERVIDSPTAWTKGRGEYEIYIRFLPFIIGGELGLSDFLTLGISYGGSNVIGYGSPDWNPRPAFLVKAQLTQGGAVFPAIAIGYDDQGWGPYHDEINPYKRKKDNVEEHYNRYQYKSK</sequence>
<dbReference type="Proteomes" id="UP000192611">
    <property type="component" value="Unassembled WGS sequence"/>
</dbReference>
<dbReference type="EMBL" id="NATQ01000040">
    <property type="protein sequence ID" value="OQX90600.1"/>
    <property type="molecule type" value="Genomic_DNA"/>
</dbReference>
<feature type="non-terminal residue" evidence="1">
    <location>
        <position position="145"/>
    </location>
</feature>
<evidence type="ECO:0000313" key="1">
    <source>
        <dbReference type="EMBL" id="OQX90600.1"/>
    </source>
</evidence>
<gene>
    <name evidence="1" type="ORF">B6D57_02525</name>
</gene>
<proteinExistence type="predicted"/>
<accession>A0A1W9S2S8</accession>
<reference evidence="2" key="1">
    <citation type="submission" date="2017-03" db="EMBL/GenBank/DDBJ databases">
        <title>Novel pathways for hydrocarbon cycling and metabolic interdependencies in hydrothermal sediment communities.</title>
        <authorList>
            <person name="Dombrowski N."/>
            <person name="Seitz K."/>
            <person name="Teske A."/>
            <person name="Baker B."/>
        </authorList>
    </citation>
    <scope>NUCLEOTIDE SEQUENCE [LARGE SCALE GENOMIC DNA]</scope>
</reference>
<dbReference type="AlphaFoldDB" id="A0A1W9S2S8"/>
<protein>
    <submittedName>
        <fullName evidence="1">Uncharacterized protein</fullName>
    </submittedName>
</protein>
<evidence type="ECO:0000313" key="2">
    <source>
        <dbReference type="Proteomes" id="UP000192611"/>
    </source>
</evidence>
<organism evidence="1 2">
    <name type="scientific">Candidatus Coatesbacteria bacterium 4484_99</name>
    <dbReference type="NCBI Taxonomy" id="1970774"/>
    <lineage>
        <taxon>Bacteria</taxon>
        <taxon>Candidatus Coatesiibacteriota</taxon>
    </lineage>
</organism>
<comment type="caution">
    <text evidence="1">The sequence shown here is derived from an EMBL/GenBank/DDBJ whole genome shotgun (WGS) entry which is preliminary data.</text>
</comment>